<dbReference type="Proteomes" id="UP000177171">
    <property type="component" value="Unassembled WGS sequence"/>
</dbReference>
<dbReference type="EMBL" id="MHQY01000014">
    <property type="protein sequence ID" value="OHA13995.1"/>
    <property type="molecule type" value="Genomic_DNA"/>
</dbReference>
<organism evidence="1 2">
    <name type="scientific">Candidatus Sungbacteria bacterium RIFCSPLOWO2_12_FULL_41_11</name>
    <dbReference type="NCBI Taxonomy" id="1802286"/>
    <lineage>
        <taxon>Bacteria</taxon>
        <taxon>Candidatus Sungiibacteriota</taxon>
    </lineage>
</organism>
<comment type="caution">
    <text evidence="1">The sequence shown here is derived from an EMBL/GenBank/DDBJ whole genome shotgun (WGS) entry which is preliminary data.</text>
</comment>
<reference evidence="1 2" key="1">
    <citation type="journal article" date="2016" name="Nat. Commun.">
        <title>Thousands of microbial genomes shed light on interconnected biogeochemical processes in an aquifer system.</title>
        <authorList>
            <person name="Anantharaman K."/>
            <person name="Brown C.T."/>
            <person name="Hug L.A."/>
            <person name="Sharon I."/>
            <person name="Castelle C.J."/>
            <person name="Probst A.J."/>
            <person name="Thomas B.C."/>
            <person name="Singh A."/>
            <person name="Wilkins M.J."/>
            <person name="Karaoz U."/>
            <person name="Brodie E.L."/>
            <person name="Williams K.H."/>
            <person name="Hubbard S.S."/>
            <person name="Banfield J.F."/>
        </authorList>
    </citation>
    <scope>NUCLEOTIDE SEQUENCE [LARGE SCALE GENOMIC DNA]</scope>
</reference>
<dbReference type="AlphaFoldDB" id="A0A1G2LQU8"/>
<protein>
    <submittedName>
        <fullName evidence="1">Uncharacterized protein</fullName>
    </submittedName>
</protein>
<accession>A0A1G2LQU8</accession>
<evidence type="ECO:0000313" key="2">
    <source>
        <dbReference type="Proteomes" id="UP000177171"/>
    </source>
</evidence>
<gene>
    <name evidence="1" type="ORF">A3G49_06030</name>
</gene>
<name>A0A1G2LQU8_9BACT</name>
<evidence type="ECO:0000313" key="1">
    <source>
        <dbReference type="EMBL" id="OHA13995.1"/>
    </source>
</evidence>
<proteinExistence type="predicted"/>
<sequence length="129" mass="15070">MENKKHILIFGNQELEFDSLPLRVLPELKRLFPKIRFEIKDPNEEFEIPEELTIIDTVRGIEEVKIFSDLKNFTNHPHISLHDFDLWSQLKFLQKLGKLKKIKIIGVPADIPEKEALEKISAIINSTLL</sequence>